<dbReference type="InterPro" id="IPR003593">
    <property type="entry name" value="AAA+_ATPase"/>
</dbReference>
<reference evidence="6" key="1">
    <citation type="journal article" date="2019" name="Int. J. Syst. Evol. Microbiol.">
        <title>The Global Catalogue of Microorganisms (GCM) 10K type strain sequencing project: providing services to taxonomists for standard genome sequencing and annotation.</title>
        <authorList>
            <consortium name="The Broad Institute Genomics Platform"/>
            <consortium name="The Broad Institute Genome Sequencing Center for Infectious Disease"/>
            <person name="Wu L."/>
            <person name="Ma J."/>
        </authorList>
    </citation>
    <scope>NUCLEOTIDE SEQUENCE [LARGE SCALE GENOMIC DNA]</scope>
    <source>
        <strain evidence="6">JCM 1407</strain>
    </source>
</reference>
<name>A0ABP3UGE2_9CLOT</name>
<dbReference type="Gene3D" id="3.40.50.300">
    <property type="entry name" value="P-loop containing nucleotide triphosphate hydrolases"/>
    <property type="match status" value="1"/>
</dbReference>
<comment type="caution">
    <text evidence="5">The sequence shown here is derived from an EMBL/GenBank/DDBJ whole genome shotgun (WGS) entry which is preliminary data.</text>
</comment>
<evidence type="ECO:0000256" key="1">
    <source>
        <dbReference type="ARBA" id="ARBA00022448"/>
    </source>
</evidence>
<sequence length="230" mass="26444">MKIEVTNVVKEYDGRRVLDVEKMTFKEGFIYAILGLNGSGKSTFLECIAGFNKLYEGQIIYDGKNFSEVKDSISMMTQKPFLFSCSVYDNIVMGLKFRKFSKKAIESRFKKYIKYFNIDEILNKNGKKLSGGETEKVGLLRNIILESKILILDEPTASMDIESTLVSENLIKNVLDDEKTVIMVTHDFYQAQRIADYIIFMDKGKIIEQGEKDIVFNNPKDSRVKMMLNK</sequence>
<keyword evidence="6" id="KW-1185">Reference proteome</keyword>
<dbReference type="SUPFAM" id="SSF52540">
    <property type="entry name" value="P-loop containing nucleoside triphosphate hydrolases"/>
    <property type="match status" value="1"/>
</dbReference>
<keyword evidence="2" id="KW-0547">Nucleotide-binding</keyword>
<dbReference type="InterPro" id="IPR050093">
    <property type="entry name" value="ABC_SmlMolc_Importer"/>
</dbReference>
<dbReference type="PANTHER" id="PTHR42781:SF9">
    <property type="entry name" value="AMINO ACID ABC TRANSPORTER, ATP-BINDING PROTEIN-RELATED"/>
    <property type="match status" value="1"/>
</dbReference>
<feature type="domain" description="ABC transporter" evidence="4">
    <location>
        <begin position="3"/>
        <end position="228"/>
    </location>
</feature>
<dbReference type="InterPro" id="IPR003439">
    <property type="entry name" value="ABC_transporter-like_ATP-bd"/>
</dbReference>
<gene>
    <name evidence="5" type="ORF">GCM10008906_02080</name>
</gene>
<evidence type="ECO:0000313" key="6">
    <source>
        <dbReference type="Proteomes" id="UP001501510"/>
    </source>
</evidence>
<keyword evidence="1" id="KW-0813">Transport</keyword>
<evidence type="ECO:0000313" key="5">
    <source>
        <dbReference type="EMBL" id="GAA0732456.1"/>
    </source>
</evidence>
<dbReference type="GO" id="GO:0005524">
    <property type="term" value="F:ATP binding"/>
    <property type="evidence" value="ECO:0007669"/>
    <property type="project" value="UniProtKB-KW"/>
</dbReference>
<dbReference type="EMBL" id="BAAACG010000001">
    <property type="protein sequence ID" value="GAA0732456.1"/>
    <property type="molecule type" value="Genomic_DNA"/>
</dbReference>
<organism evidence="5 6">
    <name type="scientific">Clostridium oceanicum</name>
    <dbReference type="NCBI Taxonomy" id="1543"/>
    <lineage>
        <taxon>Bacteria</taxon>
        <taxon>Bacillati</taxon>
        <taxon>Bacillota</taxon>
        <taxon>Clostridia</taxon>
        <taxon>Eubacteriales</taxon>
        <taxon>Clostridiaceae</taxon>
        <taxon>Clostridium</taxon>
    </lineage>
</organism>
<dbReference type="SMART" id="SM00382">
    <property type="entry name" value="AAA"/>
    <property type="match status" value="1"/>
</dbReference>
<evidence type="ECO:0000256" key="3">
    <source>
        <dbReference type="ARBA" id="ARBA00022840"/>
    </source>
</evidence>
<evidence type="ECO:0000256" key="2">
    <source>
        <dbReference type="ARBA" id="ARBA00022741"/>
    </source>
</evidence>
<accession>A0ABP3UGE2</accession>
<dbReference type="PROSITE" id="PS50893">
    <property type="entry name" value="ABC_TRANSPORTER_2"/>
    <property type="match status" value="1"/>
</dbReference>
<proteinExistence type="predicted"/>
<dbReference type="RefSeq" id="WP_343757940.1">
    <property type="nucleotide sequence ID" value="NZ_BAAACG010000001.1"/>
</dbReference>
<keyword evidence="3 5" id="KW-0067">ATP-binding</keyword>
<dbReference type="Proteomes" id="UP001501510">
    <property type="component" value="Unassembled WGS sequence"/>
</dbReference>
<evidence type="ECO:0000259" key="4">
    <source>
        <dbReference type="PROSITE" id="PS50893"/>
    </source>
</evidence>
<protein>
    <submittedName>
        <fullName evidence="5">ATP-binding cassette domain-containing protein</fullName>
    </submittedName>
</protein>
<dbReference type="PANTHER" id="PTHR42781">
    <property type="entry name" value="SPERMIDINE/PUTRESCINE IMPORT ATP-BINDING PROTEIN POTA"/>
    <property type="match status" value="1"/>
</dbReference>
<dbReference type="InterPro" id="IPR027417">
    <property type="entry name" value="P-loop_NTPase"/>
</dbReference>
<dbReference type="Pfam" id="PF00005">
    <property type="entry name" value="ABC_tran"/>
    <property type="match status" value="1"/>
</dbReference>